<dbReference type="InterPro" id="IPR004045">
    <property type="entry name" value="Glutathione_S-Trfase_N"/>
</dbReference>
<dbReference type="GO" id="GO:0006749">
    <property type="term" value="P:glutathione metabolic process"/>
    <property type="evidence" value="ECO:0007669"/>
    <property type="project" value="UniProtKB-UniRule"/>
</dbReference>
<dbReference type="Gene3D" id="1.20.1050.10">
    <property type="match status" value="1"/>
</dbReference>
<organism evidence="6 7">
    <name type="scientific">Eptatretus burgeri</name>
    <name type="common">Inshore hagfish</name>
    <dbReference type="NCBI Taxonomy" id="7764"/>
    <lineage>
        <taxon>Eukaryota</taxon>
        <taxon>Metazoa</taxon>
        <taxon>Chordata</taxon>
        <taxon>Craniata</taxon>
        <taxon>Vertebrata</taxon>
        <taxon>Cyclostomata</taxon>
        <taxon>Myxini</taxon>
        <taxon>Myxiniformes</taxon>
        <taxon>Myxinidae</taxon>
        <taxon>Eptatretinae</taxon>
        <taxon>Eptatretus</taxon>
    </lineage>
</organism>
<evidence type="ECO:0000259" key="5">
    <source>
        <dbReference type="PROSITE" id="PS50404"/>
    </source>
</evidence>
<keyword evidence="3" id="KW-0560">Oxidoreductase</keyword>
<keyword evidence="7" id="KW-1185">Reference proteome</keyword>
<dbReference type="Ensembl" id="ENSEBUT00000009826.1">
    <property type="protein sequence ID" value="ENSEBUP00000009304.1"/>
    <property type="gene ID" value="ENSEBUG00000005995.1"/>
</dbReference>
<feature type="transmembrane region" description="Helical" evidence="4">
    <location>
        <begin position="178"/>
        <end position="196"/>
    </location>
</feature>
<dbReference type="PANTHER" id="PTHR43968:SF6">
    <property type="entry name" value="GLUTATHIONE S-TRANSFERASE OMEGA"/>
    <property type="match status" value="1"/>
</dbReference>
<dbReference type="GO" id="GO:0004364">
    <property type="term" value="F:glutathione transferase activity"/>
    <property type="evidence" value="ECO:0007669"/>
    <property type="project" value="UniProtKB-UniRule"/>
</dbReference>
<keyword evidence="4" id="KW-0472">Membrane</keyword>
<dbReference type="Pfam" id="PF13409">
    <property type="entry name" value="GST_N_2"/>
    <property type="match status" value="1"/>
</dbReference>
<reference evidence="6" key="2">
    <citation type="submission" date="2025-09" db="UniProtKB">
        <authorList>
            <consortium name="Ensembl"/>
        </authorList>
    </citation>
    <scope>IDENTIFICATION</scope>
</reference>
<dbReference type="GO" id="GO:0045174">
    <property type="term" value="F:glutathione dehydrogenase (ascorbate) activity"/>
    <property type="evidence" value="ECO:0007669"/>
    <property type="project" value="UniProtKB-UniRule"/>
</dbReference>
<evidence type="ECO:0000256" key="1">
    <source>
        <dbReference type="ARBA" id="ARBA00011067"/>
    </source>
</evidence>
<accession>A0A8C4Q343</accession>
<dbReference type="EC" id="2.5.1.18" evidence="3"/>
<comment type="catalytic activity">
    <reaction evidence="2 3">
        <text>RX + glutathione = an S-substituted glutathione + a halide anion + H(+)</text>
        <dbReference type="Rhea" id="RHEA:16437"/>
        <dbReference type="ChEBI" id="CHEBI:15378"/>
        <dbReference type="ChEBI" id="CHEBI:16042"/>
        <dbReference type="ChEBI" id="CHEBI:17792"/>
        <dbReference type="ChEBI" id="CHEBI:57925"/>
        <dbReference type="ChEBI" id="CHEBI:90779"/>
        <dbReference type="EC" id="2.5.1.18"/>
    </reaction>
</comment>
<dbReference type="InterPro" id="IPR050983">
    <property type="entry name" value="GST_Omega/HSP26"/>
</dbReference>
<comment type="catalytic activity">
    <reaction evidence="3">
        <text>methylarsonate + 2 glutathione + H(+) = methylarsonous acid + glutathione disulfide + H2O</text>
        <dbReference type="Rhea" id="RHEA:15969"/>
        <dbReference type="ChEBI" id="CHEBI:15377"/>
        <dbReference type="ChEBI" id="CHEBI:15378"/>
        <dbReference type="ChEBI" id="CHEBI:17826"/>
        <dbReference type="ChEBI" id="CHEBI:33409"/>
        <dbReference type="ChEBI" id="CHEBI:57925"/>
        <dbReference type="ChEBI" id="CHEBI:58297"/>
        <dbReference type="EC" id="1.20.4.2"/>
    </reaction>
</comment>
<dbReference type="EC" id="1.20.4.2" evidence="3"/>
<proteinExistence type="inferred from homology"/>
<dbReference type="InterPro" id="IPR036282">
    <property type="entry name" value="Glutathione-S-Trfase_C_sf"/>
</dbReference>
<dbReference type="Pfam" id="PF13410">
    <property type="entry name" value="GST_C_2"/>
    <property type="match status" value="1"/>
</dbReference>
<dbReference type="SUPFAM" id="SSF47616">
    <property type="entry name" value="GST C-terminal domain-like"/>
    <property type="match status" value="1"/>
</dbReference>
<dbReference type="GO" id="GO:0005737">
    <property type="term" value="C:cytoplasm"/>
    <property type="evidence" value="ECO:0007669"/>
    <property type="project" value="InterPro"/>
</dbReference>
<reference evidence="6" key="1">
    <citation type="submission" date="2025-08" db="UniProtKB">
        <authorList>
            <consortium name="Ensembl"/>
        </authorList>
    </citation>
    <scope>IDENTIFICATION</scope>
</reference>
<dbReference type="SUPFAM" id="SSF52833">
    <property type="entry name" value="Thioredoxin-like"/>
    <property type="match status" value="1"/>
</dbReference>
<name>A0A8C4Q343_EPTBU</name>
<protein>
    <recommendedName>
        <fullName evidence="3">Glutathione S-transferase omega</fullName>
        <shortName evidence="3">GSTO</shortName>
        <ecNumber evidence="3">1.20.4.2</ecNumber>
        <ecNumber evidence="3">1.8.5.1</ecNumber>
        <ecNumber evidence="3">2.5.1.18</ecNumber>
    </recommendedName>
    <alternativeName>
        <fullName evidence="3">Glutathione-dependent dehydroascorbate reductase</fullName>
    </alternativeName>
    <alternativeName>
        <fullName evidence="3">Monomethylarsonic acid reductase</fullName>
    </alternativeName>
</protein>
<keyword evidence="4" id="KW-1133">Transmembrane helix</keyword>
<feature type="transmembrane region" description="Helical" evidence="4">
    <location>
        <begin position="203"/>
        <end position="221"/>
    </location>
</feature>
<keyword evidence="4" id="KW-0812">Transmembrane</keyword>
<dbReference type="GeneTree" id="ENSGT00940000163896"/>
<comment type="catalytic activity">
    <reaction evidence="3">
        <text>L-dehydroascorbate + 2 glutathione = glutathione disulfide + L-ascorbate</text>
        <dbReference type="Rhea" id="RHEA:24424"/>
        <dbReference type="ChEBI" id="CHEBI:38290"/>
        <dbReference type="ChEBI" id="CHEBI:57925"/>
        <dbReference type="ChEBI" id="CHEBI:58297"/>
        <dbReference type="ChEBI" id="CHEBI:58539"/>
        <dbReference type="EC" id="1.8.5.1"/>
    </reaction>
</comment>
<evidence type="ECO:0000313" key="6">
    <source>
        <dbReference type="Ensembl" id="ENSEBUP00000009304.1"/>
    </source>
</evidence>
<keyword evidence="3" id="KW-0808">Transferase</keyword>
<dbReference type="PROSITE" id="PS50404">
    <property type="entry name" value="GST_NTER"/>
    <property type="match status" value="1"/>
</dbReference>
<dbReference type="EC" id="1.8.5.1" evidence="3"/>
<evidence type="ECO:0000256" key="3">
    <source>
        <dbReference type="RuleBase" id="RU368071"/>
    </source>
</evidence>
<comment type="function">
    <text evidence="3">Exhibits glutathione-dependent thiol transferase activity. Has high dehydroascorbate reductase activity and may contribute to the recycling of ascorbic acid. Participates in the biotransformation of inorganic arsenic and reduces monomethylarsonic acid (MMA).</text>
</comment>
<dbReference type="GO" id="GO:0050610">
    <property type="term" value="F:methylarsonate reductase activity"/>
    <property type="evidence" value="ECO:0007669"/>
    <property type="project" value="UniProtKB-UniRule"/>
</dbReference>
<sequence>ALSPPCFCKMCDDAPGNPKGLRIYGMRFSPFLIILSSHLQYFLLSPIDLKPSWFLECSPGGKVPLLENAEGKFVFESLIICELLEDLFPTPALYPSDPYGKARQRIFITRFSEVCFDVLPLLAELFEDALRDANDAFLGGGTPGMADYMIWPWIERLPSDIALRGGGMCSIACRSSCWLPSLVGLVPLLLFSVYYFPYSASNFQGFFFALIFIFLATVSLINNFSPLYAYFFPYNNDVIGHVVLAPSLKNCKT</sequence>
<dbReference type="PANTHER" id="PTHR43968">
    <property type="match status" value="1"/>
</dbReference>
<dbReference type="InterPro" id="IPR036249">
    <property type="entry name" value="Thioredoxin-like_sf"/>
</dbReference>
<dbReference type="AlphaFoldDB" id="A0A8C4Q343"/>
<comment type="similarity">
    <text evidence="1 3">Belongs to the GST superfamily. Omega family.</text>
</comment>
<evidence type="ECO:0000256" key="2">
    <source>
        <dbReference type="ARBA" id="ARBA00047960"/>
    </source>
</evidence>
<feature type="domain" description="GST N-terminal" evidence="5">
    <location>
        <begin position="1"/>
        <end position="92"/>
    </location>
</feature>
<dbReference type="InterPro" id="IPR005442">
    <property type="entry name" value="GST_omega"/>
</dbReference>
<dbReference type="PRINTS" id="PR01625">
    <property type="entry name" value="GSTRNSFRASEO"/>
</dbReference>
<dbReference type="Proteomes" id="UP000694388">
    <property type="component" value="Unplaced"/>
</dbReference>
<evidence type="ECO:0000256" key="4">
    <source>
        <dbReference type="SAM" id="Phobius"/>
    </source>
</evidence>
<evidence type="ECO:0000313" key="7">
    <source>
        <dbReference type="Proteomes" id="UP000694388"/>
    </source>
</evidence>
<dbReference type="Gene3D" id="3.40.30.10">
    <property type="entry name" value="Glutaredoxin"/>
    <property type="match status" value="1"/>
</dbReference>